<sequence length="307" mass="32743">MDEFESLPLEVRLSAYLDGQVEPHQREVLEALLASDEAARQLLETLKAGSEFGNNAFEEMLRNPVPLSLVRAIKEPKAAAPTHPSASGIESPAKDTNVVSFFRYIPQAIAASAVLLLAGGYSGYFVGKNAGEQPSVISETTGIVAEAPEGETKTRGFTFDAAPVAPEPAQSASDLADKVIATHEIFARQKDRLVEFKAGDEKALTNWLRRATNVEFVVPDLTAEGLVFQGARLISLEGKPTGGLFYKSQDGAVTAIYFVKGSVDNVSRVAGKEGILAGTKNNTAWFVVSPKPLAELTPIAEKTIGAL</sequence>
<organism evidence="1 2">
    <name type="scientific">Rhizobium alvei</name>
    <dbReference type="NCBI Taxonomy" id="1132659"/>
    <lineage>
        <taxon>Bacteria</taxon>
        <taxon>Pseudomonadati</taxon>
        <taxon>Pseudomonadota</taxon>
        <taxon>Alphaproteobacteria</taxon>
        <taxon>Hyphomicrobiales</taxon>
        <taxon>Rhizobiaceae</taxon>
        <taxon>Rhizobium/Agrobacterium group</taxon>
        <taxon>Rhizobium</taxon>
    </lineage>
</organism>
<reference evidence="1" key="2">
    <citation type="submission" date="2023-07" db="EMBL/GenBank/DDBJ databases">
        <authorList>
            <person name="Shen H."/>
        </authorList>
    </citation>
    <scope>NUCLEOTIDE SEQUENCE</scope>
    <source>
        <strain evidence="1">TNR-22</strain>
    </source>
</reference>
<gene>
    <name evidence="1" type="ORF">Q4481_09880</name>
</gene>
<dbReference type="EMBL" id="JAUOZU010000007">
    <property type="protein sequence ID" value="MDO6964267.1"/>
    <property type="molecule type" value="Genomic_DNA"/>
</dbReference>
<dbReference type="Proteomes" id="UP001174932">
    <property type="component" value="Unassembled WGS sequence"/>
</dbReference>
<dbReference type="RefSeq" id="WP_304376193.1">
    <property type="nucleotide sequence ID" value="NZ_JAUOZU010000007.1"/>
</dbReference>
<evidence type="ECO:0000313" key="2">
    <source>
        <dbReference type="Proteomes" id="UP001174932"/>
    </source>
</evidence>
<keyword evidence="2" id="KW-1185">Reference proteome</keyword>
<protein>
    <recommendedName>
        <fullName evidence="3">Anti-sigma factor</fullName>
    </recommendedName>
</protein>
<name>A0ABT8YLZ6_9HYPH</name>
<evidence type="ECO:0008006" key="3">
    <source>
        <dbReference type="Google" id="ProtNLM"/>
    </source>
</evidence>
<reference evidence="1" key="1">
    <citation type="journal article" date="2015" name="Int. J. Syst. Evol. Microbiol.">
        <title>Rhizobium alvei sp. nov., isolated from a freshwater river.</title>
        <authorList>
            <person name="Sheu S.Y."/>
            <person name="Huang H.W."/>
            <person name="Young C.C."/>
            <person name="Chen W.M."/>
        </authorList>
    </citation>
    <scope>NUCLEOTIDE SEQUENCE</scope>
    <source>
        <strain evidence="1">TNR-22</strain>
    </source>
</reference>
<evidence type="ECO:0000313" key="1">
    <source>
        <dbReference type="EMBL" id="MDO6964267.1"/>
    </source>
</evidence>
<comment type="caution">
    <text evidence="1">The sequence shown here is derived from an EMBL/GenBank/DDBJ whole genome shotgun (WGS) entry which is preliminary data.</text>
</comment>
<proteinExistence type="predicted"/>
<accession>A0ABT8YLZ6</accession>